<keyword evidence="6 7" id="KW-0539">Nucleus</keyword>
<dbReference type="InterPro" id="IPR031693">
    <property type="entry name" value="Sin3_C"/>
</dbReference>
<gene>
    <name evidence="10" type="ORF">CI109_102558</name>
</gene>
<keyword evidence="11" id="KW-1185">Reference proteome</keyword>
<evidence type="ECO:0000259" key="9">
    <source>
        <dbReference type="SMART" id="SM00761"/>
    </source>
</evidence>
<keyword evidence="3" id="KW-0677">Repeat</keyword>
<evidence type="ECO:0000256" key="5">
    <source>
        <dbReference type="ARBA" id="ARBA00023163"/>
    </source>
</evidence>
<evidence type="ECO:0000313" key="10">
    <source>
        <dbReference type="EMBL" id="WWD18109.1"/>
    </source>
</evidence>
<dbReference type="FunFam" id="1.20.1160.11:FF:000002">
    <property type="entry name" value="Paired amphipathic helix protein SIN3"/>
    <property type="match status" value="1"/>
</dbReference>
<comment type="subcellular location">
    <subcellularLocation>
        <location evidence="1 7">Nucleus</location>
    </subcellularLocation>
</comment>
<evidence type="ECO:0000256" key="2">
    <source>
        <dbReference type="ARBA" id="ARBA00022491"/>
    </source>
</evidence>
<reference evidence="10" key="1">
    <citation type="submission" date="2017-08" db="EMBL/GenBank/DDBJ databases">
        <authorList>
            <person name="Cuomo C."/>
            <person name="Billmyre B."/>
            <person name="Heitman J."/>
        </authorList>
    </citation>
    <scope>NUCLEOTIDE SEQUENCE</scope>
    <source>
        <strain evidence="10">CBS 12478</strain>
    </source>
</reference>
<feature type="compositionally biased region" description="Polar residues" evidence="8">
    <location>
        <begin position="298"/>
        <end position="308"/>
    </location>
</feature>
<evidence type="ECO:0000256" key="6">
    <source>
        <dbReference type="ARBA" id="ARBA00023242"/>
    </source>
</evidence>
<proteinExistence type="predicted"/>
<dbReference type="Gene3D" id="1.20.1160.11">
    <property type="entry name" value="Paired amphipathic helix"/>
    <property type="match status" value="3"/>
</dbReference>
<dbReference type="FunFam" id="1.20.1160.11:FF:000003">
    <property type="entry name" value="Paired amphipathic helix SIN3-like protein"/>
    <property type="match status" value="1"/>
</dbReference>
<dbReference type="InterPro" id="IPR013194">
    <property type="entry name" value="HDAC_interact_dom"/>
</dbReference>
<feature type="compositionally biased region" description="Basic and acidic residues" evidence="8">
    <location>
        <begin position="417"/>
        <end position="426"/>
    </location>
</feature>
<dbReference type="PROSITE" id="PS51477">
    <property type="entry name" value="PAH"/>
    <property type="match status" value="3"/>
</dbReference>
<dbReference type="PANTHER" id="PTHR12346:SF0">
    <property type="entry name" value="SIN3A, ISOFORM G"/>
    <property type="match status" value="1"/>
</dbReference>
<feature type="region of interest" description="Disordered" evidence="8">
    <location>
        <begin position="398"/>
        <end position="475"/>
    </location>
</feature>
<protein>
    <recommendedName>
        <fullName evidence="9">Histone deacetylase interacting domain-containing protein</fullName>
    </recommendedName>
</protein>
<keyword evidence="4" id="KW-0805">Transcription regulation</keyword>
<evidence type="ECO:0000256" key="7">
    <source>
        <dbReference type="PROSITE-ProRule" id="PRU00810"/>
    </source>
</evidence>
<dbReference type="GO" id="GO:0010628">
    <property type="term" value="P:positive regulation of gene expression"/>
    <property type="evidence" value="ECO:0007669"/>
    <property type="project" value="UniProtKB-ARBA"/>
</dbReference>
<dbReference type="KEGG" id="ksn:43591117"/>
<evidence type="ECO:0000256" key="3">
    <source>
        <dbReference type="ARBA" id="ARBA00022737"/>
    </source>
</evidence>
<dbReference type="InterPro" id="IPR003822">
    <property type="entry name" value="PAH"/>
</dbReference>
<dbReference type="Pfam" id="PF02671">
    <property type="entry name" value="PAH"/>
    <property type="match status" value="3"/>
</dbReference>
<evidence type="ECO:0000256" key="8">
    <source>
        <dbReference type="SAM" id="MobiDB-lite"/>
    </source>
</evidence>
<feature type="compositionally biased region" description="Low complexity" evidence="8">
    <location>
        <begin position="169"/>
        <end position="179"/>
    </location>
</feature>
<dbReference type="GO" id="GO:0003714">
    <property type="term" value="F:transcription corepressor activity"/>
    <property type="evidence" value="ECO:0007669"/>
    <property type="project" value="InterPro"/>
</dbReference>
<evidence type="ECO:0000313" key="11">
    <source>
        <dbReference type="Proteomes" id="UP000322225"/>
    </source>
</evidence>
<feature type="region of interest" description="Disordered" evidence="8">
    <location>
        <begin position="160"/>
        <end position="309"/>
    </location>
</feature>
<name>A0AAJ8LHU1_9TREE</name>
<dbReference type="InterPro" id="IPR039774">
    <property type="entry name" value="Sin3-like"/>
</dbReference>
<sequence length="1364" mass="149830">MQHFHYPFTKHHYASTVDSRSTNAADCQSSFIMAPKRPSPTWQQSSSQASAYRPLNVRDALSYLDQVKIQFNDQPDVYNRFLDVMKEFKGQIIDTPGVIDRVSTLFRGHPSLIQGFNTFLPPGYRIECLGGEGDPQGLITVTTPAGTVSQIPGGFAAAIDQREREARSEAAAARNAAENAGRDSRAGSGAPYQSQAPPATGASTAASQPLPSPQSHLASGPPPFQGAPAHASRPSTTATATATAVPAARPAGSSGTQPAPGPLTMPAHSHPLPPSGPSTPSAAQFLASGGLSGAHAPQTASQPAQGGSRTPIVEFNHAISFVNKIKNRFNSDPDTYKQFLEILQTYQRDTRDIAEVYEQVTKLFNNAPDLLDEFKQFLPENGGPGGLSGMGFGSFMQAAAGGAPAPPDKLAGSQKRGAKEGKEASTQKKRRAAPGDATKATAQQKKSRPGQRGDSPSGEDGEASATVPASGISLPQTLASPDEVAFFDKVKKAIDDKVVYHEFLKLINLFVQDMIDTKTLLERAFLFIGEAPDVWATFQKTVGADADGKAPPNPTTAQGGYGFGGMINVDSQVVENTPMLERIKPDLAGPKVKAYGPSYRKLPRTEINLQCTGRDAMCWEVLNDEWVSHPTWAAEDAAPFISHKKNTYEEMLHKSEEERHEYDYHIEANLRTIALLEPLNNKIQTMDPEERANFNLKAGLGGQSKSIYQRIIKKVYGKELGPDIIRALHENPVVALPIVLERLKAKDEEWKKAQREWNRVWREQDAKNFYKALDHQGVQFKGSDKKTIMPKSLIAEIELKRKEWANARSTLIDPRPWRARPQMEFEFKDQVVLKDVLKLIISYLDRVNNSLSSQDQTRVERLLRDFVPALFLLDKDEFDAEFGDEDGETPDEDSEDSDGDVSMADDDEAASVATASKRGGKKAAHASDLRKKLLKQAGENAGREKRGSTQTPGPEGENGENGVASVEGTPVTESGERAETPLPVPADPEAVAEAVEKDKAGAEASEQTWVQIDGLGDSQPGSERSSEAGAPEPKPRSTRKANFFANNHFYVLLRLIQILYSRLLTCKEIAEQLASEKKQPINPTAIKLGLAEPETAYYGIEGGENPAQHYYGHLLSMSERLFENEVDNLTFEETLRLMFGKKAYIMFTVDRVIAGIVKQVQTILGDMKSQELFALLQRDRAAEKTTTRRQIAYRMQAEGVLGSEENLFKIEFHPTKDVVSVQLLGREDLTIDDAETAQEKWRQYIESYVLTHPTEGLPHRVDPPLLQRNVDKDLQLAHESVETKDGMDIKIALGNYRMFFTPETEDYFHHKRTPAEQVELNLKEESYLESAKRRLEEYVESKFSGGAQPVGATATTVGEVQAAA</sequence>
<dbReference type="EMBL" id="CP144054">
    <property type="protein sequence ID" value="WWD18109.1"/>
    <property type="molecule type" value="Genomic_DNA"/>
</dbReference>
<dbReference type="GO" id="GO:0033698">
    <property type="term" value="C:Rpd3L complex"/>
    <property type="evidence" value="ECO:0007669"/>
    <property type="project" value="UniProtKB-ARBA"/>
</dbReference>
<keyword evidence="2" id="KW-0678">Repressor</keyword>
<dbReference type="SMART" id="SM00761">
    <property type="entry name" value="HDAC_interact"/>
    <property type="match status" value="1"/>
</dbReference>
<keyword evidence="5" id="KW-0804">Transcription</keyword>
<feature type="domain" description="Histone deacetylase interacting" evidence="9">
    <location>
        <begin position="591"/>
        <end position="693"/>
    </location>
</feature>
<dbReference type="FunFam" id="1.20.1160.11:FF:000001">
    <property type="entry name" value="Paired amphipathic helix protein Sin3"/>
    <property type="match status" value="1"/>
</dbReference>
<feature type="compositionally biased region" description="Low complexity" evidence="8">
    <location>
        <begin position="194"/>
        <end position="209"/>
    </location>
</feature>
<dbReference type="Proteomes" id="UP000322225">
    <property type="component" value="Chromosome 4"/>
</dbReference>
<accession>A0AAJ8LHU1</accession>
<evidence type="ECO:0000256" key="4">
    <source>
        <dbReference type="ARBA" id="ARBA00023015"/>
    </source>
</evidence>
<feature type="compositionally biased region" description="Acidic residues" evidence="8">
    <location>
        <begin position="881"/>
        <end position="909"/>
    </location>
</feature>
<dbReference type="Pfam" id="PF08295">
    <property type="entry name" value="Sin3_corepress"/>
    <property type="match status" value="1"/>
</dbReference>
<feature type="region of interest" description="Disordered" evidence="8">
    <location>
        <begin position="881"/>
        <end position="1039"/>
    </location>
</feature>
<dbReference type="GeneID" id="43591117"/>
<dbReference type="InterPro" id="IPR036600">
    <property type="entry name" value="PAH_sf"/>
</dbReference>
<evidence type="ECO:0000256" key="1">
    <source>
        <dbReference type="ARBA" id="ARBA00004123"/>
    </source>
</evidence>
<reference evidence="10" key="2">
    <citation type="submission" date="2024-01" db="EMBL/GenBank/DDBJ databases">
        <title>Comparative genomics of Cryptococcus and Kwoniella reveals pathogenesis evolution and contrasting modes of karyotype evolution via chromosome fusion or intercentromeric recombination.</title>
        <authorList>
            <person name="Coelho M.A."/>
            <person name="David-Palma M."/>
            <person name="Shea T."/>
            <person name="Bowers K."/>
            <person name="McGinley-Smith S."/>
            <person name="Mohammad A.W."/>
            <person name="Gnirke A."/>
            <person name="Yurkov A.M."/>
            <person name="Nowrousian M."/>
            <person name="Sun S."/>
            <person name="Cuomo C.A."/>
            <person name="Heitman J."/>
        </authorList>
    </citation>
    <scope>NUCLEOTIDE SEQUENCE</scope>
    <source>
        <strain evidence="10">CBS 12478</strain>
    </source>
</reference>
<dbReference type="RefSeq" id="XP_031858732.2">
    <property type="nucleotide sequence ID" value="XM_032006951.2"/>
</dbReference>
<dbReference type="GO" id="GO:0000122">
    <property type="term" value="P:negative regulation of transcription by RNA polymerase II"/>
    <property type="evidence" value="ECO:0007669"/>
    <property type="project" value="TreeGrafter"/>
</dbReference>
<dbReference type="Pfam" id="PF16879">
    <property type="entry name" value="Sin3a_C"/>
    <property type="match status" value="1"/>
</dbReference>
<organism evidence="10 11">
    <name type="scientific">Kwoniella shandongensis</name>
    <dbReference type="NCBI Taxonomy" id="1734106"/>
    <lineage>
        <taxon>Eukaryota</taxon>
        <taxon>Fungi</taxon>
        <taxon>Dikarya</taxon>
        <taxon>Basidiomycota</taxon>
        <taxon>Agaricomycotina</taxon>
        <taxon>Tremellomycetes</taxon>
        <taxon>Tremellales</taxon>
        <taxon>Cryptococcaceae</taxon>
        <taxon>Kwoniella</taxon>
    </lineage>
</organism>
<dbReference type="SUPFAM" id="SSF47762">
    <property type="entry name" value="PAH2 domain"/>
    <property type="match status" value="3"/>
</dbReference>
<dbReference type="PANTHER" id="PTHR12346">
    <property type="entry name" value="SIN3B-RELATED"/>
    <property type="match status" value="1"/>
</dbReference>
<feature type="compositionally biased region" description="Low complexity" evidence="8">
    <location>
        <begin position="227"/>
        <end position="251"/>
    </location>
</feature>